<accession>A0A7C9HVV2</accession>
<feature type="region of interest" description="Disordered" evidence="1">
    <location>
        <begin position="141"/>
        <end position="176"/>
    </location>
</feature>
<keyword evidence="4" id="KW-1185">Reference proteome</keyword>
<feature type="compositionally biased region" description="Low complexity" evidence="1">
    <location>
        <begin position="156"/>
        <end position="165"/>
    </location>
</feature>
<evidence type="ECO:0000259" key="2">
    <source>
        <dbReference type="Pfam" id="PF03364"/>
    </source>
</evidence>
<proteinExistence type="predicted"/>
<dbReference type="Pfam" id="PF03364">
    <property type="entry name" value="Polyketide_cyc"/>
    <property type="match status" value="1"/>
</dbReference>
<gene>
    <name evidence="3" type="ORF">GLX25_00290</name>
</gene>
<dbReference type="EMBL" id="WODA01000002">
    <property type="protein sequence ID" value="MUN05560.1"/>
    <property type="molecule type" value="Genomic_DNA"/>
</dbReference>
<organism evidence="3 4">
    <name type="scientific">Agromyces luteolus</name>
    <dbReference type="NCBI Taxonomy" id="88373"/>
    <lineage>
        <taxon>Bacteria</taxon>
        <taxon>Bacillati</taxon>
        <taxon>Actinomycetota</taxon>
        <taxon>Actinomycetes</taxon>
        <taxon>Micrococcales</taxon>
        <taxon>Microbacteriaceae</taxon>
        <taxon>Agromyces</taxon>
    </lineage>
</organism>
<dbReference type="Gene3D" id="3.30.530.20">
    <property type="match status" value="1"/>
</dbReference>
<dbReference type="Proteomes" id="UP000480122">
    <property type="component" value="Unassembled WGS sequence"/>
</dbReference>
<dbReference type="InterPro" id="IPR047137">
    <property type="entry name" value="ORF3"/>
</dbReference>
<reference evidence="3 4" key="1">
    <citation type="submission" date="2019-11" db="EMBL/GenBank/DDBJ databases">
        <title>Agromyces kandeliae sp. nov., isolated from mangrove soil.</title>
        <authorList>
            <person name="Wang R."/>
        </authorList>
    </citation>
    <scope>NUCLEOTIDE SEQUENCE [LARGE SCALE GENOMIC DNA]</scope>
    <source>
        <strain evidence="3 4">JCM 11431</strain>
    </source>
</reference>
<name>A0A7C9HVV2_9MICO</name>
<dbReference type="CDD" id="cd07817">
    <property type="entry name" value="SRPBCC_8"/>
    <property type="match status" value="1"/>
</dbReference>
<dbReference type="PANTHER" id="PTHR33824">
    <property type="entry name" value="POLYKETIDE CYCLASE/DEHYDRASE AND LIPID TRANSPORT SUPERFAMILY PROTEIN"/>
    <property type="match status" value="1"/>
</dbReference>
<comment type="caution">
    <text evidence="3">The sequence shown here is derived from an EMBL/GenBank/DDBJ whole genome shotgun (WGS) entry which is preliminary data.</text>
</comment>
<dbReference type="OrthoDB" id="3695445at2"/>
<dbReference type="SUPFAM" id="SSF55961">
    <property type="entry name" value="Bet v1-like"/>
    <property type="match status" value="1"/>
</dbReference>
<dbReference type="PANTHER" id="PTHR33824:SF7">
    <property type="entry name" value="POLYKETIDE CYCLASE_DEHYDRASE AND LIPID TRANSPORT SUPERFAMILY PROTEIN"/>
    <property type="match status" value="1"/>
</dbReference>
<protein>
    <submittedName>
        <fullName evidence="3">Cyclase</fullName>
    </submittedName>
</protein>
<dbReference type="RefSeq" id="WP_155840234.1">
    <property type="nucleotide sequence ID" value="NZ_BAAAIA010000009.1"/>
</dbReference>
<evidence type="ECO:0000313" key="4">
    <source>
        <dbReference type="Proteomes" id="UP000480122"/>
    </source>
</evidence>
<evidence type="ECO:0000313" key="3">
    <source>
        <dbReference type="EMBL" id="MUN05560.1"/>
    </source>
</evidence>
<dbReference type="InterPro" id="IPR023393">
    <property type="entry name" value="START-like_dom_sf"/>
</dbReference>
<sequence length="176" mass="19434">MSTTVTADIEVDVPVRVAYDQWTQFETFPRFMSGVDSIRQVDDATTHWVVSVGGATREFDADVSDQVPDDHVAWHSTTAEVDHRGRVEFRPVSDDRTRVDVTLEWEPEGFVEKAGAALGVDDRQVEHDLRKFKEFIESREAPTGAWRGEVHGGGAAADQGALGDDGIVGQDPDLRP</sequence>
<dbReference type="AlphaFoldDB" id="A0A7C9HVV2"/>
<dbReference type="InterPro" id="IPR005031">
    <property type="entry name" value="COQ10_START"/>
</dbReference>
<feature type="domain" description="Coenzyme Q-binding protein COQ10 START" evidence="2">
    <location>
        <begin position="11"/>
        <end position="130"/>
    </location>
</feature>
<evidence type="ECO:0000256" key="1">
    <source>
        <dbReference type="SAM" id="MobiDB-lite"/>
    </source>
</evidence>